<organism evidence="1 2">
    <name type="scientific">Dreissena polymorpha</name>
    <name type="common">Zebra mussel</name>
    <name type="synonym">Mytilus polymorpha</name>
    <dbReference type="NCBI Taxonomy" id="45954"/>
    <lineage>
        <taxon>Eukaryota</taxon>
        <taxon>Metazoa</taxon>
        <taxon>Spiralia</taxon>
        <taxon>Lophotrochozoa</taxon>
        <taxon>Mollusca</taxon>
        <taxon>Bivalvia</taxon>
        <taxon>Autobranchia</taxon>
        <taxon>Heteroconchia</taxon>
        <taxon>Euheterodonta</taxon>
        <taxon>Imparidentia</taxon>
        <taxon>Neoheterodontei</taxon>
        <taxon>Myida</taxon>
        <taxon>Dreissenoidea</taxon>
        <taxon>Dreissenidae</taxon>
        <taxon>Dreissena</taxon>
    </lineage>
</organism>
<gene>
    <name evidence="1" type="ORF">DPMN_105093</name>
</gene>
<evidence type="ECO:0000313" key="2">
    <source>
        <dbReference type="Proteomes" id="UP000828390"/>
    </source>
</evidence>
<dbReference type="Proteomes" id="UP000828390">
    <property type="component" value="Unassembled WGS sequence"/>
</dbReference>
<reference evidence="1" key="2">
    <citation type="submission" date="2020-11" db="EMBL/GenBank/DDBJ databases">
        <authorList>
            <person name="McCartney M.A."/>
            <person name="Auch B."/>
            <person name="Kono T."/>
            <person name="Mallez S."/>
            <person name="Becker A."/>
            <person name="Gohl D.M."/>
            <person name="Silverstein K.A.T."/>
            <person name="Koren S."/>
            <person name="Bechman K.B."/>
            <person name="Herman A."/>
            <person name="Abrahante J.E."/>
            <person name="Garbe J."/>
        </authorList>
    </citation>
    <scope>NUCLEOTIDE SEQUENCE</scope>
    <source>
        <strain evidence="1">Duluth1</strain>
        <tissue evidence="1">Whole animal</tissue>
    </source>
</reference>
<reference evidence="1" key="1">
    <citation type="journal article" date="2019" name="bioRxiv">
        <title>The Genome of the Zebra Mussel, Dreissena polymorpha: A Resource for Invasive Species Research.</title>
        <authorList>
            <person name="McCartney M.A."/>
            <person name="Auch B."/>
            <person name="Kono T."/>
            <person name="Mallez S."/>
            <person name="Zhang Y."/>
            <person name="Obille A."/>
            <person name="Becker A."/>
            <person name="Abrahante J.E."/>
            <person name="Garbe J."/>
            <person name="Badalamenti J.P."/>
            <person name="Herman A."/>
            <person name="Mangelson H."/>
            <person name="Liachko I."/>
            <person name="Sullivan S."/>
            <person name="Sone E.D."/>
            <person name="Koren S."/>
            <person name="Silverstein K.A.T."/>
            <person name="Beckman K.B."/>
            <person name="Gohl D.M."/>
        </authorList>
    </citation>
    <scope>NUCLEOTIDE SEQUENCE</scope>
    <source>
        <strain evidence="1">Duluth1</strain>
        <tissue evidence="1">Whole animal</tissue>
    </source>
</reference>
<name>A0A9D4HBP8_DREPO</name>
<protein>
    <submittedName>
        <fullName evidence="1">Uncharacterized protein</fullName>
    </submittedName>
</protein>
<sequence>MSVSDVYFLMTKIHSSMTSRKKSHPMMKIDAFSGFNINFFYSKTIGLATLKMY</sequence>
<dbReference type="EMBL" id="JAIWYP010000004">
    <property type="protein sequence ID" value="KAH3831822.1"/>
    <property type="molecule type" value="Genomic_DNA"/>
</dbReference>
<comment type="caution">
    <text evidence="1">The sequence shown here is derived from an EMBL/GenBank/DDBJ whole genome shotgun (WGS) entry which is preliminary data.</text>
</comment>
<accession>A0A9D4HBP8</accession>
<proteinExistence type="predicted"/>
<keyword evidence="2" id="KW-1185">Reference proteome</keyword>
<evidence type="ECO:0000313" key="1">
    <source>
        <dbReference type="EMBL" id="KAH3831822.1"/>
    </source>
</evidence>
<dbReference type="AlphaFoldDB" id="A0A9D4HBP8"/>